<dbReference type="EMBL" id="JAGTXO010000035">
    <property type="protein sequence ID" value="KAG8460098.1"/>
    <property type="molecule type" value="Genomic_DNA"/>
</dbReference>
<feature type="region of interest" description="Disordered" evidence="6">
    <location>
        <begin position="486"/>
        <end position="540"/>
    </location>
</feature>
<evidence type="ECO:0000256" key="4">
    <source>
        <dbReference type="ARBA" id="ARBA00023242"/>
    </source>
</evidence>
<dbReference type="Pfam" id="PF01426">
    <property type="entry name" value="BAH"/>
    <property type="match status" value="1"/>
</dbReference>
<dbReference type="InterPro" id="IPR050311">
    <property type="entry name" value="ORC1/CDC6"/>
</dbReference>
<evidence type="ECO:0000313" key="8">
    <source>
        <dbReference type="EMBL" id="KAG8460098.1"/>
    </source>
</evidence>
<dbReference type="GO" id="GO:0003682">
    <property type="term" value="F:chromatin binding"/>
    <property type="evidence" value="ECO:0007669"/>
    <property type="project" value="InterPro"/>
</dbReference>
<dbReference type="GO" id="GO:0006270">
    <property type="term" value="P:DNA replication initiation"/>
    <property type="evidence" value="ECO:0007669"/>
    <property type="project" value="TreeGrafter"/>
</dbReference>
<evidence type="ECO:0000256" key="1">
    <source>
        <dbReference type="ARBA" id="ARBA00004123"/>
    </source>
</evidence>
<evidence type="ECO:0000256" key="3">
    <source>
        <dbReference type="ARBA" id="ARBA00023125"/>
    </source>
</evidence>
<dbReference type="InterPro" id="IPR001025">
    <property type="entry name" value="BAH_dom"/>
</dbReference>
<dbReference type="SMART" id="SM00439">
    <property type="entry name" value="BAH"/>
    <property type="match status" value="1"/>
</dbReference>
<dbReference type="OrthoDB" id="1926878at2759"/>
<comment type="subcellular location">
    <subcellularLocation>
        <location evidence="1 5">Nucleus</location>
    </subcellularLocation>
</comment>
<dbReference type="GO" id="GO:0033314">
    <property type="term" value="P:mitotic DNA replication checkpoint signaling"/>
    <property type="evidence" value="ECO:0007669"/>
    <property type="project" value="TreeGrafter"/>
</dbReference>
<dbReference type="OMA" id="GHCEREV"/>
<comment type="subunit">
    <text evidence="5">ORC is composed of six subunits.</text>
</comment>
<comment type="caution">
    <text evidence="8">The sequence shown here is derived from an EMBL/GenBank/DDBJ whole genome shotgun (WGS) entry which is preliminary data.</text>
</comment>
<dbReference type="GO" id="GO:0003688">
    <property type="term" value="F:DNA replication origin binding"/>
    <property type="evidence" value="ECO:0007669"/>
    <property type="project" value="TreeGrafter"/>
</dbReference>
<dbReference type="InterPro" id="IPR041083">
    <property type="entry name" value="AAA_lid_10"/>
</dbReference>
<feature type="compositionally biased region" description="Low complexity" evidence="6">
    <location>
        <begin position="522"/>
        <end position="531"/>
    </location>
</feature>
<dbReference type="SUPFAM" id="SSF52540">
    <property type="entry name" value="P-loop containing nucleoside triphosphate hydrolases"/>
    <property type="match status" value="1"/>
</dbReference>
<evidence type="ECO:0000313" key="9">
    <source>
        <dbReference type="Proteomes" id="UP000751190"/>
    </source>
</evidence>
<keyword evidence="4 5" id="KW-0539">Nucleus</keyword>
<keyword evidence="5" id="KW-0067">ATP-binding</keyword>
<dbReference type="Pfam" id="PF17872">
    <property type="entry name" value="AAA_lid_10"/>
    <property type="match status" value="1"/>
</dbReference>
<keyword evidence="9" id="KW-1185">Reference proteome</keyword>
<dbReference type="InterPro" id="IPR043151">
    <property type="entry name" value="BAH_sf"/>
</dbReference>
<dbReference type="Gene3D" id="3.40.50.300">
    <property type="entry name" value="P-loop containing nucleotide triphosphate hydrolases"/>
    <property type="match status" value="1"/>
</dbReference>
<evidence type="ECO:0000256" key="6">
    <source>
        <dbReference type="SAM" id="MobiDB-lite"/>
    </source>
</evidence>
<evidence type="ECO:0000256" key="5">
    <source>
        <dbReference type="RuleBase" id="RU365058"/>
    </source>
</evidence>
<dbReference type="GO" id="GO:0005524">
    <property type="term" value="F:ATP binding"/>
    <property type="evidence" value="ECO:0007669"/>
    <property type="project" value="UniProtKB-KW"/>
</dbReference>
<dbReference type="Gene3D" id="1.10.8.60">
    <property type="match status" value="1"/>
</dbReference>
<dbReference type="InterPro" id="IPR041664">
    <property type="entry name" value="AAA_16"/>
</dbReference>
<organism evidence="8 9">
    <name type="scientific">Diacronema lutheri</name>
    <name type="common">Unicellular marine alga</name>
    <name type="synonym">Monochrysis lutheri</name>
    <dbReference type="NCBI Taxonomy" id="2081491"/>
    <lineage>
        <taxon>Eukaryota</taxon>
        <taxon>Haptista</taxon>
        <taxon>Haptophyta</taxon>
        <taxon>Pavlovophyceae</taxon>
        <taxon>Pavlovales</taxon>
        <taxon>Pavlovaceae</taxon>
        <taxon>Diacronema</taxon>
    </lineage>
</organism>
<keyword evidence="5" id="KW-0547">Nucleotide-binding</keyword>
<dbReference type="PANTHER" id="PTHR10763:SF23">
    <property type="entry name" value="ORIGIN RECOGNITION COMPLEX SUBUNIT 1"/>
    <property type="match status" value="1"/>
</dbReference>
<evidence type="ECO:0000256" key="2">
    <source>
        <dbReference type="ARBA" id="ARBA00022705"/>
    </source>
</evidence>
<comment type="similarity">
    <text evidence="5">Belongs to the ORC1 family.</text>
</comment>
<dbReference type="GO" id="GO:0005664">
    <property type="term" value="C:nuclear origin of replication recognition complex"/>
    <property type="evidence" value="ECO:0007669"/>
    <property type="project" value="TreeGrafter"/>
</dbReference>
<keyword evidence="2 5" id="KW-0235">DNA replication</keyword>
<dbReference type="PROSITE" id="PS51038">
    <property type="entry name" value="BAH"/>
    <property type="match status" value="1"/>
</dbReference>
<evidence type="ECO:0000259" key="7">
    <source>
        <dbReference type="PROSITE" id="PS51038"/>
    </source>
</evidence>
<keyword evidence="3 5" id="KW-0238">DNA-binding</keyword>
<dbReference type="InterPro" id="IPR003593">
    <property type="entry name" value="AAA+_ATPase"/>
</dbReference>
<dbReference type="InterPro" id="IPR027417">
    <property type="entry name" value="P-loop_NTPase"/>
</dbReference>
<dbReference type="SMART" id="SM00382">
    <property type="entry name" value="AAA"/>
    <property type="match status" value="1"/>
</dbReference>
<proteinExistence type="inferred from homology"/>
<sequence length="678" mass="72459">MAGKGVAQWVGPVRYRVRGETGYTAFELDGEHYRLGDTVLLKACDEGEDDYVARIESLWEDPSGAKHLEARWYYAPEHTRLGRLRRHHKREVFESTHTDENSLETVQGKCAVLSWHEYRAWASQPVSAAAADEEAERTFVCRGSYNTRTHDIRPLRPAGAEALDEHATAELPLLTDPSAGVDADSNSRFDAATAAAAASAQPPLLGGRCAHNPYADARSCLLLNAPPARLPCRENERDKVLRWMRTAIAEGGTSSPLYISGVPGTGKTATVREVCRLLRAEERRGDLPPFSCAELNGMRLPAATHAYTLLWEVLSAHKGARRESLGAGKALAQLEAHFSHAGAPSGSGGGGGGSGGANGAKRRRPACTVLIADEIDYLVTPNQGLLYNLFEWSSRAHAQLALVGISNTVDLPERLLPRLNSRIGLCRVPFLPYSHAELAHILKARLGELAVFDGSGLELAARKVASVSGDVRRALEICRRATELAEERSAGGADAAPHADARSRGGLSTPRREPRRKGAAGGSASAATSRAGGDGGDDEAPRVLIGDIDGAIRSLQQSAPVRALRRLPAPQQLLLVSAQLEASRTGRGEVPARAVLSRCGALCRQHAEPPFSEQCLRTALVSLVGWRFFVPLAPAAGSAAAMSCSSELDDTLRLGVQPDELRLALRADGVNAIAKAVL</sequence>
<comment type="function">
    <text evidence="5">Component of the origin recognition complex (ORC) that binds origins of replication. DNA-binding is ATP-dependent, however specific DNA sequences that define origins of replication have not been identified so far. ORC is required to assemble the pre-replication complex necessary to initiate DNA replication.</text>
</comment>
<dbReference type="Gene3D" id="2.30.30.490">
    <property type="match status" value="1"/>
</dbReference>
<name>A0A8J5X5W3_DIALT</name>
<gene>
    <name evidence="8" type="ORF">KFE25_014243</name>
</gene>
<reference evidence="8" key="1">
    <citation type="submission" date="2021-05" db="EMBL/GenBank/DDBJ databases">
        <title>The genome of the haptophyte Pavlova lutheri (Diacronema luteri, Pavlovales) - a model for lipid biosynthesis in eukaryotic algae.</title>
        <authorList>
            <person name="Hulatt C.J."/>
            <person name="Posewitz M.C."/>
        </authorList>
    </citation>
    <scope>NUCLEOTIDE SEQUENCE</scope>
    <source>
        <strain evidence="8">NIVA-4/92</strain>
    </source>
</reference>
<dbReference type="Pfam" id="PF13191">
    <property type="entry name" value="AAA_16"/>
    <property type="match status" value="1"/>
</dbReference>
<protein>
    <recommendedName>
        <fullName evidence="5">Origin recognition complex subunit 1</fullName>
    </recommendedName>
</protein>
<accession>A0A8J5X5W3</accession>
<dbReference type="Proteomes" id="UP000751190">
    <property type="component" value="Unassembled WGS sequence"/>
</dbReference>
<dbReference type="AlphaFoldDB" id="A0A8J5X5W3"/>
<dbReference type="PANTHER" id="PTHR10763">
    <property type="entry name" value="CELL DIVISION CONTROL PROTEIN 6-RELATED"/>
    <property type="match status" value="1"/>
</dbReference>
<feature type="domain" description="BAH" evidence="7">
    <location>
        <begin position="31"/>
        <end position="156"/>
    </location>
</feature>